<sequence>MISSGVEWTFLFGMIDGAVPFVGGVHSHCIIALDKGTKVDSSLSLEYGGCHSLSSLDLSHFYYWTEDLPPALEAHPSVAASLSRLDLHTLLSAKGFKSHKHFAITASCPNLRELLAACMFNPRYIHFIGDEALLALASNCHRLSLLHLVDISSLANARADLDDDGFTSEDARISRATLEDLLEGLPLLEELVLDVCHNISDTGWALEILNSKCPLLKLLKLGQFHGICRPTGSQLDGIALCKGLTALSIKNSADLTDSGLMALLWMSQAGKV</sequence>
<proteinExistence type="predicted"/>
<evidence type="ECO:0000313" key="2">
    <source>
        <dbReference type="Proteomes" id="UP000655225"/>
    </source>
</evidence>
<dbReference type="EMBL" id="JABCRI010000003">
    <property type="protein sequence ID" value="KAF8409052.1"/>
    <property type="molecule type" value="Genomic_DNA"/>
</dbReference>
<name>A0A835DQT8_TETSI</name>
<dbReference type="SUPFAM" id="SSF52047">
    <property type="entry name" value="RNI-like"/>
    <property type="match status" value="1"/>
</dbReference>
<dbReference type="AlphaFoldDB" id="A0A835DQT8"/>
<dbReference type="PANTHER" id="PTHR13318">
    <property type="entry name" value="PARTNER OF PAIRED, ISOFORM B-RELATED"/>
    <property type="match status" value="1"/>
</dbReference>
<reference evidence="1 2" key="1">
    <citation type="submission" date="2020-04" db="EMBL/GenBank/DDBJ databases">
        <title>Plant Genome Project.</title>
        <authorList>
            <person name="Zhang R.-G."/>
        </authorList>
    </citation>
    <scope>NUCLEOTIDE SEQUENCE [LARGE SCALE GENOMIC DNA]</scope>
    <source>
        <strain evidence="1">YNK0</strain>
        <tissue evidence="1">Leaf</tissue>
    </source>
</reference>
<dbReference type="GO" id="GO:0019005">
    <property type="term" value="C:SCF ubiquitin ligase complex"/>
    <property type="evidence" value="ECO:0007669"/>
    <property type="project" value="TreeGrafter"/>
</dbReference>
<dbReference type="InterPro" id="IPR032675">
    <property type="entry name" value="LRR_dom_sf"/>
</dbReference>
<dbReference type="OrthoDB" id="1935250at2759"/>
<dbReference type="GO" id="GO:0005634">
    <property type="term" value="C:nucleus"/>
    <property type="evidence" value="ECO:0007669"/>
    <property type="project" value="TreeGrafter"/>
</dbReference>
<gene>
    <name evidence="1" type="ORF">HHK36_005124</name>
</gene>
<dbReference type="GO" id="GO:0031146">
    <property type="term" value="P:SCF-dependent proteasomal ubiquitin-dependent protein catabolic process"/>
    <property type="evidence" value="ECO:0007669"/>
    <property type="project" value="TreeGrafter"/>
</dbReference>
<dbReference type="PANTHER" id="PTHR13318:SF148">
    <property type="entry name" value="F-BOX PROTEIN MAX2"/>
    <property type="match status" value="1"/>
</dbReference>
<evidence type="ECO:0000313" key="1">
    <source>
        <dbReference type="EMBL" id="KAF8409052.1"/>
    </source>
</evidence>
<organism evidence="1 2">
    <name type="scientific">Tetracentron sinense</name>
    <name type="common">Spur-leaf</name>
    <dbReference type="NCBI Taxonomy" id="13715"/>
    <lineage>
        <taxon>Eukaryota</taxon>
        <taxon>Viridiplantae</taxon>
        <taxon>Streptophyta</taxon>
        <taxon>Embryophyta</taxon>
        <taxon>Tracheophyta</taxon>
        <taxon>Spermatophyta</taxon>
        <taxon>Magnoliopsida</taxon>
        <taxon>Trochodendrales</taxon>
        <taxon>Trochodendraceae</taxon>
        <taxon>Tetracentron</taxon>
    </lineage>
</organism>
<dbReference type="Proteomes" id="UP000655225">
    <property type="component" value="Unassembled WGS sequence"/>
</dbReference>
<comment type="caution">
    <text evidence="1">The sequence shown here is derived from an EMBL/GenBank/DDBJ whole genome shotgun (WGS) entry which is preliminary data.</text>
</comment>
<keyword evidence="2" id="KW-1185">Reference proteome</keyword>
<dbReference type="Gene3D" id="3.80.10.10">
    <property type="entry name" value="Ribonuclease Inhibitor"/>
    <property type="match status" value="1"/>
</dbReference>
<accession>A0A835DQT8</accession>
<protein>
    <submittedName>
        <fullName evidence="1">Uncharacterized protein</fullName>
    </submittedName>
</protein>